<dbReference type="Pfam" id="PF04172">
    <property type="entry name" value="LrgB"/>
    <property type="match status" value="1"/>
</dbReference>
<comment type="caution">
    <text evidence="7">The sequence shown here is derived from an EMBL/GenBank/DDBJ whole genome shotgun (WGS) entry which is preliminary data.</text>
</comment>
<feature type="transmembrane region" description="Helical" evidence="6">
    <location>
        <begin position="88"/>
        <end position="108"/>
    </location>
</feature>
<evidence type="ECO:0008006" key="9">
    <source>
        <dbReference type="Google" id="ProtNLM"/>
    </source>
</evidence>
<name>A0A1E5LCF2_9BACI</name>
<dbReference type="RefSeq" id="WP_069718055.1">
    <property type="nucleotide sequence ID" value="NZ_MJEH01000044.1"/>
</dbReference>
<organism evidence="7 8">
    <name type="scientific">Bacillus solimangrovi</name>
    <dbReference type="NCBI Taxonomy" id="1305675"/>
    <lineage>
        <taxon>Bacteria</taxon>
        <taxon>Bacillati</taxon>
        <taxon>Bacillota</taxon>
        <taxon>Bacilli</taxon>
        <taxon>Bacillales</taxon>
        <taxon>Bacillaceae</taxon>
        <taxon>Bacillus</taxon>
    </lineage>
</organism>
<keyword evidence="4 6" id="KW-1133">Transmembrane helix</keyword>
<evidence type="ECO:0000313" key="7">
    <source>
        <dbReference type="EMBL" id="OEH91770.1"/>
    </source>
</evidence>
<keyword evidence="2" id="KW-1003">Cell membrane</keyword>
<dbReference type="AlphaFoldDB" id="A0A1E5LCF2"/>
<dbReference type="EMBL" id="MJEH01000044">
    <property type="protein sequence ID" value="OEH91770.1"/>
    <property type="molecule type" value="Genomic_DNA"/>
</dbReference>
<evidence type="ECO:0000256" key="2">
    <source>
        <dbReference type="ARBA" id="ARBA00022475"/>
    </source>
</evidence>
<dbReference type="GO" id="GO:0005886">
    <property type="term" value="C:plasma membrane"/>
    <property type="evidence" value="ECO:0007669"/>
    <property type="project" value="UniProtKB-SubCell"/>
</dbReference>
<feature type="transmembrane region" description="Helical" evidence="6">
    <location>
        <begin position="59"/>
        <end position="79"/>
    </location>
</feature>
<evidence type="ECO:0000256" key="4">
    <source>
        <dbReference type="ARBA" id="ARBA00022989"/>
    </source>
</evidence>
<dbReference type="InterPro" id="IPR007300">
    <property type="entry name" value="CidB/LrgB"/>
</dbReference>
<gene>
    <name evidence="7" type="ORF">BFG57_03245</name>
</gene>
<feature type="transmembrane region" description="Helical" evidence="6">
    <location>
        <begin position="141"/>
        <end position="163"/>
    </location>
</feature>
<reference evidence="7 8" key="1">
    <citation type="submission" date="2016-08" db="EMBL/GenBank/DDBJ databases">
        <title>Genome of Bacillus solimangrovi GH2-4.</title>
        <authorList>
            <person name="Lim S."/>
            <person name="Kim B.-C."/>
        </authorList>
    </citation>
    <scope>NUCLEOTIDE SEQUENCE [LARGE SCALE GENOMIC DNA]</scope>
    <source>
        <strain evidence="7 8">GH2-4</strain>
    </source>
</reference>
<proteinExistence type="predicted"/>
<dbReference type="Proteomes" id="UP000095209">
    <property type="component" value="Unassembled WGS sequence"/>
</dbReference>
<evidence type="ECO:0000313" key="8">
    <source>
        <dbReference type="Proteomes" id="UP000095209"/>
    </source>
</evidence>
<feature type="transmembrane region" description="Helical" evidence="6">
    <location>
        <begin position="207"/>
        <end position="227"/>
    </location>
</feature>
<keyword evidence="8" id="KW-1185">Reference proteome</keyword>
<comment type="subcellular location">
    <subcellularLocation>
        <location evidence="1">Cell membrane</location>
        <topology evidence="1">Multi-pass membrane protein</topology>
    </subcellularLocation>
</comment>
<accession>A0A1E5LCF2</accession>
<dbReference type="OrthoDB" id="9811701at2"/>
<keyword evidence="5 6" id="KW-0472">Membrane</keyword>
<sequence>MKLLIGLISIITTIVIYFVMKKVYIRFHTTFMVPILTGTISIVLLLLVFNISYDTYMIGGKWIVDMLGPAVVALAIPLYKQWSTIKKYTLPIITGVLIGTVLGIVTGIELSKLLGLESITLYSIVPKSVTSPVAMDIADVIGGNSTLAAIFVMIAGIVGAVLGPSLLKFFRIHHFIGRGIGFGSASHGIGTAKALELGEEEGAISSISMTLSAIFASILSPLLVYILL</sequence>
<evidence type="ECO:0000256" key="6">
    <source>
        <dbReference type="SAM" id="Phobius"/>
    </source>
</evidence>
<protein>
    <recommendedName>
        <fullName evidence="9">CidB/LrgB family autolysis modulator</fullName>
    </recommendedName>
</protein>
<feature type="transmembrane region" description="Helical" evidence="6">
    <location>
        <begin position="6"/>
        <end position="24"/>
    </location>
</feature>
<keyword evidence="3 6" id="KW-0812">Transmembrane</keyword>
<evidence type="ECO:0000256" key="1">
    <source>
        <dbReference type="ARBA" id="ARBA00004651"/>
    </source>
</evidence>
<dbReference type="PANTHER" id="PTHR30249">
    <property type="entry name" value="PUTATIVE SEROTONIN TRANSPORTER"/>
    <property type="match status" value="1"/>
</dbReference>
<evidence type="ECO:0000256" key="3">
    <source>
        <dbReference type="ARBA" id="ARBA00022692"/>
    </source>
</evidence>
<evidence type="ECO:0000256" key="5">
    <source>
        <dbReference type="ARBA" id="ARBA00023136"/>
    </source>
</evidence>
<feature type="transmembrane region" description="Helical" evidence="6">
    <location>
        <begin position="31"/>
        <end position="53"/>
    </location>
</feature>
<dbReference type="STRING" id="1305675.BFG57_03245"/>
<dbReference type="PANTHER" id="PTHR30249:SF17">
    <property type="entry name" value="HOLIN-LIKE PROTEIN CIDB"/>
    <property type="match status" value="1"/>
</dbReference>